<evidence type="ECO:0000256" key="2">
    <source>
        <dbReference type="SAM" id="MobiDB-lite"/>
    </source>
</evidence>
<reference evidence="3" key="1">
    <citation type="journal article" date="2020" name="Stud. Mycol.">
        <title>101 Dothideomycetes genomes: a test case for predicting lifestyles and emergence of pathogens.</title>
        <authorList>
            <person name="Haridas S."/>
            <person name="Albert R."/>
            <person name="Binder M."/>
            <person name="Bloem J."/>
            <person name="Labutti K."/>
            <person name="Salamov A."/>
            <person name="Andreopoulos B."/>
            <person name="Baker S."/>
            <person name="Barry K."/>
            <person name="Bills G."/>
            <person name="Bluhm B."/>
            <person name="Cannon C."/>
            <person name="Castanera R."/>
            <person name="Culley D."/>
            <person name="Daum C."/>
            <person name="Ezra D."/>
            <person name="Gonzalez J."/>
            <person name="Henrissat B."/>
            <person name="Kuo A."/>
            <person name="Liang C."/>
            <person name="Lipzen A."/>
            <person name="Lutzoni F."/>
            <person name="Magnuson J."/>
            <person name="Mondo S."/>
            <person name="Nolan M."/>
            <person name="Ohm R."/>
            <person name="Pangilinan J."/>
            <person name="Park H.-J."/>
            <person name="Ramirez L."/>
            <person name="Alfaro M."/>
            <person name="Sun H."/>
            <person name="Tritt A."/>
            <person name="Yoshinaga Y."/>
            <person name="Zwiers L.-H."/>
            <person name="Turgeon B."/>
            <person name="Goodwin S."/>
            <person name="Spatafora J."/>
            <person name="Crous P."/>
            <person name="Grigoriev I."/>
        </authorList>
    </citation>
    <scope>NUCLEOTIDE SEQUENCE</scope>
    <source>
        <strain evidence="3">CBS 113979</strain>
    </source>
</reference>
<evidence type="ECO:0000313" key="4">
    <source>
        <dbReference type="Proteomes" id="UP000800041"/>
    </source>
</evidence>
<feature type="compositionally biased region" description="Polar residues" evidence="2">
    <location>
        <begin position="89"/>
        <end position="107"/>
    </location>
</feature>
<keyword evidence="4" id="KW-1185">Reference proteome</keyword>
<evidence type="ECO:0000256" key="1">
    <source>
        <dbReference type="SAM" id="Coils"/>
    </source>
</evidence>
<organism evidence="3 4">
    <name type="scientific">Aulographum hederae CBS 113979</name>
    <dbReference type="NCBI Taxonomy" id="1176131"/>
    <lineage>
        <taxon>Eukaryota</taxon>
        <taxon>Fungi</taxon>
        <taxon>Dikarya</taxon>
        <taxon>Ascomycota</taxon>
        <taxon>Pezizomycotina</taxon>
        <taxon>Dothideomycetes</taxon>
        <taxon>Pleosporomycetidae</taxon>
        <taxon>Aulographales</taxon>
        <taxon>Aulographaceae</taxon>
    </lineage>
</organism>
<dbReference type="Proteomes" id="UP000800041">
    <property type="component" value="Unassembled WGS sequence"/>
</dbReference>
<dbReference type="AlphaFoldDB" id="A0A6G1HH41"/>
<name>A0A6G1HH41_9PEZI</name>
<protein>
    <submittedName>
        <fullName evidence="3">Uncharacterized protein</fullName>
    </submittedName>
</protein>
<dbReference type="EMBL" id="ML977137">
    <property type="protein sequence ID" value="KAF1992258.1"/>
    <property type="molecule type" value="Genomic_DNA"/>
</dbReference>
<gene>
    <name evidence="3" type="ORF">K402DRAFT_1890</name>
</gene>
<sequence>MELLKSLRNTDPVQLKRNLIHCRNVSKYIKGKRDGVLHGDTSALLDWMQKCASPTKDIPLRIFNLETGCMEDEVSESEEECSGGPQPQEECSISTESVNSPHTSVGASHTAPVLPRESQVASGSVETLPGIGDRSIKASGLRDWFQQMTACPPIEPGDHSNPEDHANNHKQYMKLAQEGIELIDTALKQHQMVVKEWNEMQGSVLLQMKENKEEFWAKDYALVRDETKARISAWSENPHLLRNLLPERLPYGAARAIIARRAWRIVQTELVDMVELGEYLEQSEKWKERLEEYKKLDQEIESAEEMIRIFVRRRVKNASKKGKLNVSLLSIPQEIVDQMCMEMRQVETVRLNQFLVALKGFEEATLEVEKEREIMADEKQSGSRSQGTLQRRDSGCANGTRPLHGNEDAGEGVGVVTLATEE</sequence>
<keyword evidence="1" id="KW-0175">Coiled coil</keyword>
<proteinExistence type="predicted"/>
<feature type="coiled-coil region" evidence="1">
    <location>
        <begin position="276"/>
        <end position="313"/>
    </location>
</feature>
<accession>A0A6G1HH41</accession>
<feature type="region of interest" description="Disordered" evidence="2">
    <location>
        <begin position="74"/>
        <end position="128"/>
    </location>
</feature>
<feature type="region of interest" description="Disordered" evidence="2">
    <location>
        <begin position="373"/>
        <end position="422"/>
    </location>
</feature>
<evidence type="ECO:0000313" key="3">
    <source>
        <dbReference type="EMBL" id="KAF1992258.1"/>
    </source>
</evidence>